<dbReference type="EMBL" id="HE573020">
    <property type="protein sequence ID" value="CCC47575.1"/>
    <property type="molecule type" value="Genomic_DNA"/>
</dbReference>
<dbReference type="AlphaFoldDB" id="G0TUE1"/>
<evidence type="ECO:0000313" key="1">
    <source>
        <dbReference type="EMBL" id="CCC47575.1"/>
    </source>
</evidence>
<accession>G0TUE1</accession>
<sequence length="147" mass="16968">MTHSTSVACFWNGRKEGVNTVVLYDFFFVFSTSCHSRAVILIHFHSSILSPRFDTPNLMCTHPAITDSNSLTLPYRYIHTCMQALIRALHGLHHKTYEKIHMGLTQLTTYSWSRASHFLFSIFYCFQRGCFYTHLLASIYAVSLFDA</sequence>
<organism evidence="1">
    <name type="scientific">Trypanosoma vivax (strain Y486)</name>
    <dbReference type="NCBI Taxonomy" id="1055687"/>
    <lineage>
        <taxon>Eukaryota</taxon>
        <taxon>Discoba</taxon>
        <taxon>Euglenozoa</taxon>
        <taxon>Kinetoplastea</taxon>
        <taxon>Metakinetoplastina</taxon>
        <taxon>Trypanosomatida</taxon>
        <taxon>Trypanosomatidae</taxon>
        <taxon>Trypanosoma</taxon>
        <taxon>Duttonella</taxon>
    </lineage>
</organism>
<name>G0TUE1_TRYVY</name>
<dbReference type="VEuPathDB" id="TriTrypDB:TvY486_0402410"/>
<reference evidence="1" key="1">
    <citation type="journal article" date="2012" name="Proc. Natl. Acad. Sci. U.S.A.">
        <title>Antigenic diversity is generated by distinct evolutionary mechanisms in African trypanosome species.</title>
        <authorList>
            <person name="Jackson A.P."/>
            <person name="Berry A."/>
            <person name="Aslett M."/>
            <person name="Allison H.C."/>
            <person name="Burton P."/>
            <person name="Vavrova-Anderson J."/>
            <person name="Brown R."/>
            <person name="Browne H."/>
            <person name="Corton N."/>
            <person name="Hauser H."/>
            <person name="Gamble J."/>
            <person name="Gilderthorp R."/>
            <person name="Marcello L."/>
            <person name="McQuillan J."/>
            <person name="Otto T.D."/>
            <person name="Quail M.A."/>
            <person name="Sanders M.J."/>
            <person name="van Tonder A."/>
            <person name="Ginger M.L."/>
            <person name="Field M.C."/>
            <person name="Barry J.D."/>
            <person name="Hertz-Fowler C."/>
            <person name="Berriman M."/>
        </authorList>
    </citation>
    <scope>NUCLEOTIDE SEQUENCE</scope>
    <source>
        <strain evidence="1">Y486</strain>
    </source>
</reference>
<proteinExistence type="predicted"/>
<gene>
    <name evidence="1" type="ORF">TVY486_0402410</name>
</gene>
<protein>
    <submittedName>
        <fullName evidence="1">Uncharacterized protein</fullName>
    </submittedName>
</protein>